<reference evidence="2" key="1">
    <citation type="submission" date="2024-01" db="EMBL/GenBank/DDBJ databases">
        <title>Bank of Algae and Cyanobacteria of the Azores (BACA) strain genomes.</title>
        <authorList>
            <person name="Luz R."/>
            <person name="Cordeiro R."/>
            <person name="Fonseca A."/>
            <person name="Goncalves V."/>
        </authorList>
    </citation>
    <scope>NUCLEOTIDE SEQUENCE</scope>
    <source>
        <strain evidence="2">BACA0141</strain>
    </source>
</reference>
<keyword evidence="1" id="KW-0472">Membrane</keyword>
<keyword evidence="1" id="KW-1133">Transmembrane helix</keyword>
<feature type="transmembrane region" description="Helical" evidence="1">
    <location>
        <begin position="118"/>
        <end position="143"/>
    </location>
</feature>
<organism evidence="2 3">
    <name type="scientific">Tumidithrix elongata BACA0141</name>
    <dbReference type="NCBI Taxonomy" id="2716417"/>
    <lineage>
        <taxon>Bacteria</taxon>
        <taxon>Bacillati</taxon>
        <taxon>Cyanobacteriota</taxon>
        <taxon>Cyanophyceae</taxon>
        <taxon>Pseudanabaenales</taxon>
        <taxon>Pseudanabaenaceae</taxon>
        <taxon>Tumidithrix</taxon>
        <taxon>Tumidithrix elongata</taxon>
    </lineage>
</organism>
<dbReference type="RefSeq" id="WP_330483540.1">
    <property type="nucleotide sequence ID" value="NZ_JAZBJZ010000033.1"/>
</dbReference>
<proteinExistence type="predicted"/>
<evidence type="ECO:0000313" key="2">
    <source>
        <dbReference type="EMBL" id="MEE3717113.1"/>
    </source>
</evidence>
<keyword evidence="3" id="KW-1185">Reference proteome</keyword>
<comment type="caution">
    <text evidence="2">The sequence shown here is derived from an EMBL/GenBank/DDBJ whole genome shotgun (WGS) entry which is preliminary data.</text>
</comment>
<gene>
    <name evidence="2" type="ORF">V2H45_10185</name>
</gene>
<dbReference type="AlphaFoldDB" id="A0AAW9Q1N0"/>
<name>A0AAW9Q1N0_9CYAN</name>
<protein>
    <submittedName>
        <fullName evidence="2">Uncharacterized protein</fullName>
    </submittedName>
</protein>
<dbReference type="EMBL" id="JAZBJZ010000033">
    <property type="protein sequence ID" value="MEE3717113.1"/>
    <property type="molecule type" value="Genomic_DNA"/>
</dbReference>
<sequence length="147" mass="15971">MGITHQFIIPIGISTLVGIVLLPIPLALTDPAALKTYGGLLVGFFIMGGIPWLFFNIGMAILISWTLRLLRNTTFGVRIVSGGILWTAIAVFLMKLLLQQQKQCDNFCLGLENMMQGSIAMPAYVGILIILGVLGVLQGSLLWRKGK</sequence>
<evidence type="ECO:0000313" key="3">
    <source>
        <dbReference type="Proteomes" id="UP001333818"/>
    </source>
</evidence>
<evidence type="ECO:0000256" key="1">
    <source>
        <dbReference type="SAM" id="Phobius"/>
    </source>
</evidence>
<accession>A0AAW9Q1N0</accession>
<dbReference type="Proteomes" id="UP001333818">
    <property type="component" value="Unassembled WGS sequence"/>
</dbReference>
<keyword evidence="1" id="KW-0812">Transmembrane</keyword>
<feature type="transmembrane region" description="Helical" evidence="1">
    <location>
        <begin position="7"/>
        <end position="28"/>
    </location>
</feature>
<feature type="transmembrane region" description="Helical" evidence="1">
    <location>
        <begin position="75"/>
        <end position="98"/>
    </location>
</feature>
<feature type="transmembrane region" description="Helical" evidence="1">
    <location>
        <begin position="40"/>
        <end position="63"/>
    </location>
</feature>